<dbReference type="PANTHER" id="PTHR32332">
    <property type="entry name" value="2-NITROPROPANE DIOXYGENASE"/>
    <property type="match status" value="1"/>
</dbReference>
<reference evidence="4 5" key="1">
    <citation type="journal article" date="2010" name="J. Bacteriol.">
        <title>Comparative genomic characterization of Actinobacillus pleuropneumoniae.</title>
        <authorList>
            <person name="Xu Z."/>
            <person name="Chen X."/>
            <person name="Li L."/>
            <person name="Li T."/>
            <person name="Wang S."/>
            <person name="Chen H."/>
            <person name="Zhou R."/>
        </authorList>
    </citation>
    <scope>NUCLEOTIDE SEQUENCE [LARGE SCALE GENOMIC DNA]</scope>
    <source>
        <strain evidence="4 5">Femo</strain>
    </source>
</reference>
<accession>A0A828PZ64</accession>
<organism evidence="4 5">
    <name type="scientific">Actinobacillus pleuropneumoniae serovar 6 str. Femo</name>
    <dbReference type="NCBI Taxonomy" id="754256"/>
    <lineage>
        <taxon>Bacteria</taxon>
        <taxon>Pseudomonadati</taxon>
        <taxon>Pseudomonadota</taxon>
        <taxon>Gammaproteobacteria</taxon>
        <taxon>Pasteurellales</taxon>
        <taxon>Pasteurellaceae</taxon>
        <taxon>Actinobacillus</taxon>
    </lineage>
</organism>
<evidence type="ECO:0000256" key="2">
    <source>
        <dbReference type="ARBA" id="ARBA00022643"/>
    </source>
</evidence>
<sequence length="340" mass="36917">MQDYNSYHSFAKKGQKMTACNRITDILGIKFPLVQGPMAWMTDAKFVAAVSNAGGLGILGPNAGLQKAPKTTEDLLHTFREEIRKTKALTDKPFGAPVILSYDFSTIDLLVDLLIEEHVPVALINGIDGYDYKPMMKKFKAAGTKTIFRPHTPTVENARYAEEIGADIFVATGFDEGGTVPNQVIGTFSIVPQMVDAVSIPVMAAGGIADVRGVRASFALGAEGVSVGSVLLATEENRMHESVKQLVVDSTAQDLLLFRTQPAYYRSLPTQLAHKLVEMDENGATRDELAKAQTGGYGMRQGMLLGDFEKGYISVGNGITYIKSIRSVKNVVEDLMQDFV</sequence>
<dbReference type="Proteomes" id="UP000005341">
    <property type="component" value="Unassembled WGS sequence"/>
</dbReference>
<dbReference type="InterPro" id="IPR004136">
    <property type="entry name" value="NMO"/>
</dbReference>
<dbReference type="PANTHER" id="PTHR32332:SF20">
    <property type="entry name" value="2-NITROPROPANE DIOXYGENASE-LIKE PROTEIN"/>
    <property type="match status" value="1"/>
</dbReference>
<dbReference type="Pfam" id="PF03060">
    <property type="entry name" value="NMO"/>
    <property type="match status" value="1"/>
</dbReference>
<name>A0A828PZ64_ACTPL</name>
<dbReference type="AlphaFoldDB" id="A0A828PZ64"/>
<evidence type="ECO:0000313" key="5">
    <source>
        <dbReference type="Proteomes" id="UP000005341"/>
    </source>
</evidence>
<proteinExistence type="predicted"/>
<evidence type="ECO:0000313" key="4">
    <source>
        <dbReference type="EMBL" id="EFM92302.1"/>
    </source>
</evidence>
<dbReference type="GO" id="GO:0018580">
    <property type="term" value="F:nitronate monooxygenase activity"/>
    <property type="evidence" value="ECO:0007669"/>
    <property type="project" value="InterPro"/>
</dbReference>
<dbReference type="InterPro" id="IPR013785">
    <property type="entry name" value="Aldolase_TIM"/>
</dbReference>
<evidence type="ECO:0000256" key="1">
    <source>
        <dbReference type="ARBA" id="ARBA00022630"/>
    </source>
</evidence>
<dbReference type="GO" id="GO:0051213">
    <property type="term" value="F:dioxygenase activity"/>
    <property type="evidence" value="ECO:0007669"/>
    <property type="project" value="UniProtKB-KW"/>
</dbReference>
<dbReference type="SUPFAM" id="SSF51412">
    <property type="entry name" value="Inosine monophosphate dehydrogenase (IMPDH)"/>
    <property type="match status" value="1"/>
</dbReference>
<dbReference type="CDD" id="cd04730">
    <property type="entry name" value="NPD_like"/>
    <property type="match status" value="1"/>
</dbReference>
<gene>
    <name evidence="4" type="ORF">appser6_8820</name>
</gene>
<protein>
    <submittedName>
        <fullName evidence="4">Dioxygenase</fullName>
    </submittedName>
</protein>
<keyword evidence="4" id="KW-0223">Dioxygenase</keyword>
<keyword evidence="3" id="KW-0560">Oxidoreductase</keyword>
<comment type="caution">
    <text evidence="4">The sequence shown here is derived from an EMBL/GenBank/DDBJ whole genome shotgun (WGS) entry which is preliminary data.</text>
</comment>
<dbReference type="EMBL" id="ADOG01000011">
    <property type="protein sequence ID" value="EFM92302.1"/>
    <property type="molecule type" value="Genomic_DNA"/>
</dbReference>
<keyword evidence="1" id="KW-0285">Flavoprotein</keyword>
<dbReference type="Gene3D" id="3.20.20.70">
    <property type="entry name" value="Aldolase class I"/>
    <property type="match status" value="1"/>
</dbReference>
<keyword evidence="2" id="KW-0288">FMN</keyword>
<evidence type="ECO:0000256" key="3">
    <source>
        <dbReference type="ARBA" id="ARBA00023002"/>
    </source>
</evidence>